<sequence length="195" mass="22043">MSQKVFDYRLLRRTPKYPIFSTISFAIIFFIIYADNTVFNLPMHPVDLRIHEFFQDHNTRLPRQKTESTLTAESMPQLSMQENIDEVAEEVPDPLVPPEKVTKGEAPGTADTQLKQFNRAVSWVLDDPIKKHGFRKWIQNPKAASRSRIQSNSINTRPALSSQEHPREGRGCVGEGSSRPGGGGRLVVKEKEATA</sequence>
<dbReference type="EMBL" id="CABIKO010000010">
    <property type="protein sequence ID" value="VVA14215.1"/>
    <property type="molecule type" value="Genomic_DNA"/>
</dbReference>
<evidence type="ECO:0000313" key="4">
    <source>
        <dbReference type="Proteomes" id="UP000327085"/>
    </source>
</evidence>
<dbReference type="Gramene" id="VVA14215">
    <property type="protein sequence ID" value="VVA14215"/>
    <property type="gene ID" value="Prudul26B014851"/>
</dbReference>
<proteinExistence type="predicted"/>
<protein>
    <submittedName>
        <fullName evidence="3">PREDICTED: lactosylceramide 4-alpha-galactosyltransferase</fullName>
    </submittedName>
</protein>
<evidence type="ECO:0000256" key="2">
    <source>
        <dbReference type="SAM" id="Phobius"/>
    </source>
</evidence>
<evidence type="ECO:0000256" key="1">
    <source>
        <dbReference type="SAM" id="MobiDB-lite"/>
    </source>
</evidence>
<reference evidence="4" key="1">
    <citation type="journal article" date="2020" name="Plant J.">
        <title>Transposons played a major role in the diversification between the closely related almond and peach genomes: results from the almond genome sequence.</title>
        <authorList>
            <person name="Alioto T."/>
            <person name="Alexiou K.G."/>
            <person name="Bardil A."/>
            <person name="Barteri F."/>
            <person name="Castanera R."/>
            <person name="Cruz F."/>
            <person name="Dhingra A."/>
            <person name="Duval H."/>
            <person name="Fernandez I Marti A."/>
            <person name="Frias L."/>
            <person name="Galan B."/>
            <person name="Garcia J.L."/>
            <person name="Howad W."/>
            <person name="Gomez-Garrido J."/>
            <person name="Gut M."/>
            <person name="Julca I."/>
            <person name="Morata J."/>
            <person name="Puigdomenech P."/>
            <person name="Ribeca P."/>
            <person name="Rubio Cabetas M.J."/>
            <person name="Vlasova A."/>
            <person name="Wirthensohn M."/>
            <person name="Garcia-Mas J."/>
            <person name="Gabaldon T."/>
            <person name="Casacuberta J.M."/>
            <person name="Arus P."/>
        </authorList>
    </citation>
    <scope>NUCLEOTIDE SEQUENCE [LARGE SCALE GENOMIC DNA]</scope>
    <source>
        <strain evidence="4">cv. Texas</strain>
    </source>
</reference>
<feature type="compositionally biased region" description="Gly residues" evidence="1">
    <location>
        <begin position="171"/>
        <end position="185"/>
    </location>
</feature>
<keyword evidence="2" id="KW-0472">Membrane</keyword>
<evidence type="ECO:0000313" key="3">
    <source>
        <dbReference type="EMBL" id="VVA14215.1"/>
    </source>
</evidence>
<name>A0A5E4EER1_PRUDU</name>
<dbReference type="Proteomes" id="UP000327085">
    <property type="component" value="Chromosome 6"/>
</dbReference>
<dbReference type="InParanoid" id="A0A5E4EER1"/>
<keyword evidence="3" id="KW-0808">Transferase</keyword>
<accession>A0A5E4EER1</accession>
<keyword evidence="2" id="KW-0812">Transmembrane</keyword>
<keyword evidence="2" id="KW-1133">Transmembrane helix</keyword>
<dbReference type="AlphaFoldDB" id="A0A5E4EER1"/>
<feature type="transmembrane region" description="Helical" evidence="2">
    <location>
        <begin position="17"/>
        <end position="34"/>
    </location>
</feature>
<dbReference type="GO" id="GO:0016757">
    <property type="term" value="F:glycosyltransferase activity"/>
    <property type="evidence" value="ECO:0007669"/>
    <property type="project" value="UniProtKB-KW"/>
</dbReference>
<feature type="compositionally biased region" description="Polar residues" evidence="1">
    <location>
        <begin position="147"/>
        <end position="163"/>
    </location>
</feature>
<keyword evidence="3" id="KW-0328">Glycosyltransferase</keyword>
<gene>
    <name evidence="3" type="ORF">ALMOND_2B014851</name>
</gene>
<feature type="region of interest" description="Disordered" evidence="1">
    <location>
        <begin position="140"/>
        <end position="195"/>
    </location>
</feature>
<organism evidence="3 4">
    <name type="scientific">Prunus dulcis</name>
    <name type="common">Almond</name>
    <name type="synonym">Amygdalus dulcis</name>
    <dbReference type="NCBI Taxonomy" id="3755"/>
    <lineage>
        <taxon>Eukaryota</taxon>
        <taxon>Viridiplantae</taxon>
        <taxon>Streptophyta</taxon>
        <taxon>Embryophyta</taxon>
        <taxon>Tracheophyta</taxon>
        <taxon>Spermatophyta</taxon>
        <taxon>Magnoliopsida</taxon>
        <taxon>eudicotyledons</taxon>
        <taxon>Gunneridae</taxon>
        <taxon>Pentapetalae</taxon>
        <taxon>rosids</taxon>
        <taxon>fabids</taxon>
        <taxon>Rosales</taxon>
        <taxon>Rosaceae</taxon>
        <taxon>Amygdaloideae</taxon>
        <taxon>Amygdaleae</taxon>
        <taxon>Prunus</taxon>
    </lineage>
</organism>